<dbReference type="Gene3D" id="3.80.10.10">
    <property type="entry name" value="Ribonuclease Inhibitor"/>
    <property type="match status" value="1"/>
</dbReference>
<dbReference type="PANTHER" id="PTHR34145">
    <property type="entry name" value="OS02G0105600 PROTEIN"/>
    <property type="match status" value="1"/>
</dbReference>
<dbReference type="Pfam" id="PF24758">
    <property type="entry name" value="LRR_At5g56370"/>
    <property type="match status" value="1"/>
</dbReference>
<keyword evidence="3" id="KW-1185">Reference proteome</keyword>
<reference evidence="2 3" key="1">
    <citation type="journal article" date="2021" name="BMC Genomics">
        <title>Datura genome reveals duplications of psychoactive alkaloid biosynthetic genes and high mutation rate following tissue culture.</title>
        <authorList>
            <person name="Rajewski A."/>
            <person name="Carter-House D."/>
            <person name="Stajich J."/>
            <person name="Litt A."/>
        </authorList>
    </citation>
    <scope>NUCLEOTIDE SEQUENCE [LARGE SCALE GENOMIC DNA]</scope>
    <source>
        <strain evidence="2">AR-01</strain>
    </source>
</reference>
<name>A0ABS8SCG4_DATST</name>
<dbReference type="Proteomes" id="UP000823775">
    <property type="component" value="Unassembled WGS sequence"/>
</dbReference>
<evidence type="ECO:0000259" key="1">
    <source>
        <dbReference type="Pfam" id="PF24758"/>
    </source>
</evidence>
<dbReference type="SUPFAM" id="SSF52047">
    <property type="entry name" value="RNI-like"/>
    <property type="match status" value="1"/>
</dbReference>
<accession>A0ABS8SCG4</accession>
<protein>
    <recommendedName>
        <fullName evidence="1">F-box/LRR-repeat protein 15/At3g58940/PEG3-like LRR domain-containing protein</fullName>
    </recommendedName>
</protein>
<comment type="caution">
    <text evidence="2">The sequence shown here is derived from an EMBL/GenBank/DDBJ whole genome shotgun (WGS) entry which is preliminary data.</text>
</comment>
<sequence>MLSKMNNSTTSTANVLSECLIQKILCHLSYKEAIKNSANDLIFGGPTFTLYPLPIFKILATTPLRELDLSFCNLKCVSLSSGVFANCHSLRKLSLTFVLLDENMLQTLLNSCPLIVSFVLKCCSGLEKIELLNLQKIKSVSISKAGNQRVKIQASTLEHLSYNGHGPEELDVVECHNLKSLDLSHVAISDGFL</sequence>
<gene>
    <name evidence="2" type="ORF">HAX54_032300</name>
</gene>
<dbReference type="PANTHER" id="PTHR34145:SF28">
    <property type="entry name" value="F-BOX DOMAIN-CONTAINING PROTEIN"/>
    <property type="match status" value="1"/>
</dbReference>
<feature type="domain" description="F-box/LRR-repeat protein 15/At3g58940/PEG3-like LRR" evidence="1">
    <location>
        <begin position="37"/>
        <end position="161"/>
    </location>
</feature>
<dbReference type="InterPro" id="IPR053772">
    <property type="entry name" value="At1g61320/At1g61330-like"/>
</dbReference>
<evidence type="ECO:0000313" key="2">
    <source>
        <dbReference type="EMBL" id="MCD7456581.1"/>
    </source>
</evidence>
<dbReference type="EMBL" id="JACEIK010000410">
    <property type="protein sequence ID" value="MCD7456581.1"/>
    <property type="molecule type" value="Genomic_DNA"/>
</dbReference>
<dbReference type="InterPro" id="IPR055411">
    <property type="entry name" value="LRR_FXL15/At3g58940/PEG3-like"/>
</dbReference>
<proteinExistence type="predicted"/>
<dbReference type="InterPro" id="IPR032675">
    <property type="entry name" value="LRR_dom_sf"/>
</dbReference>
<evidence type="ECO:0000313" key="3">
    <source>
        <dbReference type="Proteomes" id="UP000823775"/>
    </source>
</evidence>
<organism evidence="2 3">
    <name type="scientific">Datura stramonium</name>
    <name type="common">Jimsonweed</name>
    <name type="synonym">Common thornapple</name>
    <dbReference type="NCBI Taxonomy" id="4076"/>
    <lineage>
        <taxon>Eukaryota</taxon>
        <taxon>Viridiplantae</taxon>
        <taxon>Streptophyta</taxon>
        <taxon>Embryophyta</taxon>
        <taxon>Tracheophyta</taxon>
        <taxon>Spermatophyta</taxon>
        <taxon>Magnoliopsida</taxon>
        <taxon>eudicotyledons</taxon>
        <taxon>Gunneridae</taxon>
        <taxon>Pentapetalae</taxon>
        <taxon>asterids</taxon>
        <taxon>lamiids</taxon>
        <taxon>Solanales</taxon>
        <taxon>Solanaceae</taxon>
        <taxon>Solanoideae</taxon>
        <taxon>Datureae</taxon>
        <taxon>Datura</taxon>
    </lineage>
</organism>